<evidence type="ECO:0000313" key="2">
    <source>
        <dbReference type="EMBL" id="CAA7266458.1"/>
    </source>
</evidence>
<organism evidence="2 3">
    <name type="scientific">Cyclocybe aegerita</name>
    <name type="common">Black poplar mushroom</name>
    <name type="synonym">Agrocybe aegerita</name>
    <dbReference type="NCBI Taxonomy" id="1973307"/>
    <lineage>
        <taxon>Eukaryota</taxon>
        <taxon>Fungi</taxon>
        <taxon>Dikarya</taxon>
        <taxon>Basidiomycota</taxon>
        <taxon>Agaricomycotina</taxon>
        <taxon>Agaricomycetes</taxon>
        <taxon>Agaricomycetidae</taxon>
        <taxon>Agaricales</taxon>
        <taxon>Agaricineae</taxon>
        <taxon>Bolbitiaceae</taxon>
        <taxon>Cyclocybe</taxon>
    </lineage>
</organism>
<dbReference type="EMBL" id="CACVBS010000054">
    <property type="protein sequence ID" value="CAA7266458.1"/>
    <property type="molecule type" value="Genomic_DNA"/>
</dbReference>
<gene>
    <name evidence="2" type="ORF">AAE3_LOCUS8594</name>
</gene>
<proteinExistence type="predicted"/>
<feature type="region of interest" description="Disordered" evidence="1">
    <location>
        <begin position="130"/>
        <end position="150"/>
    </location>
</feature>
<comment type="caution">
    <text evidence="2">The sequence shown here is derived from an EMBL/GenBank/DDBJ whole genome shotgun (WGS) entry which is preliminary data.</text>
</comment>
<name>A0A8S0W837_CYCAE</name>
<dbReference type="AlphaFoldDB" id="A0A8S0W837"/>
<protein>
    <submittedName>
        <fullName evidence="2">Uncharacterized protein</fullName>
    </submittedName>
</protein>
<dbReference type="Proteomes" id="UP000467700">
    <property type="component" value="Unassembled WGS sequence"/>
</dbReference>
<reference evidence="2 3" key="1">
    <citation type="submission" date="2020-01" db="EMBL/GenBank/DDBJ databases">
        <authorList>
            <person name="Gupta K D."/>
        </authorList>
    </citation>
    <scope>NUCLEOTIDE SEQUENCE [LARGE SCALE GENOMIC DNA]</scope>
</reference>
<keyword evidence="3" id="KW-1185">Reference proteome</keyword>
<evidence type="ECO:0000313" key="3">
    <source>
        <dbReference type="Proteomes" id="UP000467700"/>
    </source>
</evidence>
<sequence length="150" mass="15802">MSPHSKMEWSLLSTGGSVADWAQAPCAAVTPLPQRAHPNMTTGGKDTLTHLADALQMPVIQIIDNLSRELAASDNARPFLLQVAAVLAQDPTALALSLEAAIAMAELQAANEEEVAAESMAVAEHGVAPLVDEDAATRDLPPAWDIDEEE</sequence>
<evidence type="ECO:0000256" key="1">
    <source>
        <dbReference type="SAM" id="MobiDB-lite"/>
    </source>
</evidence>
<accession>A0A8S0W837</accession>